<protein>
    <submittedName>
        <fullName evidence="1">Uncharacterized protein</fullName>
    </submittedName>
</protein>
<evidence type="ECO:0000313" key="2">
    <source>
        <dbReference type="Proteomes" id="UP000215914"/>
    </source>
</evidence>
<accession>A0A9K3N3V4</accession>
<dbReference type="PANTHER" id="PTHR31099">
    <property type="entry name" value="OS06G0165300 PROTEIN"/>
    <property type="match status" value="1"/>
</dbReference>
<dbReference type="AlphaFoldDB" id="A0A9K3N3V4"/>
<dbReference type="PANTHER" id="PTHR31099:SF41">
    <property type="entry name" value="TRANSPOSASE (PUTATIVE), GYPSY TYPE-RELATED"/>
    <property type="match status" value="1"/>
</dbReference>
<sequence length="243" mass="27695">MFHQVHLTRMNPFVLAKVDHFELSCRALDSDPDLDVFRAFYKLNRTGDWYTFEVRNKNATCFSLITSSMKNWKDRFFLVDDRCVPVEMTWRPKRSSLPGPLPDGFAYSKVLYALLIKEAGRIQKLPEHILVMEKISRIWPEPRYHPTICWDGKVMGLKDTLRLKSFDVLEFEIRATKTVEGKPHLELANENLYHIRDLVIDVGLGGSGSVPPEQTVNVSPLQSVSVAVDDKGKTLDSSGIQGS</sequence>
<keyword evidence="2" id="KW-1185">Reference proteome</keyword>
<reference evidence="1" key="2">
    <citation type="submission" date="2020-06" db="EMBL/GenBank/DDBJ databases">
        <title>Helianthus annuus Genome sequencing and assembly Release 2.</title>
        <authorList>
            <person name="Gouzy J."/>
            <person name="Langlade N."/>
            <person name="Munos S."/>
        </authorList>
    </citation>
    <scope>NUCLEOTIDE SEQUENCE</scope>
    <source>
        <tissue evidence="1">Leaves</tissue>
    </source>
</reference>
<gene>
    <name evidence="1" type="ORF">HanXRQr2_Chr10g0440281</name>
</gene>
<evidence type="ECO:0000313" key="1">
    <source>
        <dbReference type="EMBL" id="KAF5786381.1"/>
    </source>
</evidence>
<dbReference type="Proteomes" id="UP000215914">
    <property type="component" value="Unassembled WGS sequence"/>
</dbReference>
<dbReference type="Gramene" id="mRNA:HanXRQr2_Chr10g0440281">
    <property type="protein sequence ID" value="mRNA:HanXRQr2_Chr10g0440281"/>
    <property type="gene ID" value="HanXRQr2_Chr10g0440281"/>
</dbReference>
<proteinExistence type="predicted"/>
<name>A0A9K3N3V4_HELAN</name>
<reference evidence="1" key="1">
    <citation type="journal article" date="2017" name="Nature">
        <title>The sunflower genome provides insights into oil metabolism, flowering and Asterid evolution.</title>
        <authorList>
            <person name="Badouin H."/>
            <person name="Gouzy J."/>
            <person name="Grassa C.J."/>
            <person name="Murat F."/>
            <person name="Staton S.E."/>
            <person name="Cottret L."/>
            <person name="Lelandais-Briere C."/>
            <person name="Owens G.L."/>
            <person name="Carrere S."/>
            <person name="Mayjonade B."/>
            <person name="Legrand L."/>
            <person name="Gill N."/>
            <person name="Kane N.C."/>
            <person name="Bowers J.E."/>
            <person name="Hubner S."/>
            <person name="Bellec A."/>
            <person name="Berard A."/>
            <person name="Berges H."/>
            <person name="Blanchet N."/>
            <person name="Boniface M.C."/>
            <person name="Brunel D."/>
            <person name="Catrice O."/>
            <person name="Chaidir N."/>
            <person name="Claudel C."/>
            <person name="Donnadieu C."/>
            <person name="Faraut T."/>
            <person name="Fievet G."/>
            <person name="Helmstetter N."/>
            <person name="King M."/>
            <person name="Knapp S.J."/>
            <person name="Lai Z."/>
            <person name="Le Paslier M.C."/>
            <person name="Lippi Y."/>
            <person name="Lorenzon L."/>
            <person name="Mandel J.R."/>
            <person name="Marage G."/>
            <person name="Marchand G."/>
            <person name="Marquand E."/>
            <person name="Bret-Mestries E."/>
            <person name="Morien E."/>
            <person name="Nambeesan S."/>
            <person name="Nguyen T."/>
            <person name="Pegot-Espagnet P."/>
            <person name="Pouilly N."/>
            <person name="Raftis F."/>
            <person name="Sallet E."/>
            <person name="Schiex T."/>
            <person name="Thomas J."/>
            <person name="Vandecasteele C."/>
            <person name="Vares D."/>
            <person name="Vear F."/>
            <person name="Vautrin S."/>
            <person name="Crespi M."/>
            <person name="Mangin B."/>
            <person name="Burke J.M."/>
            <person name="Salse J."/>
            <person name="Munos S."/>
            <person name="Vincourt P."/>
            <person name="Rieseberg L.H."/>
            <person name="Langlade N.B."/>
        </authorList>
    </citation>
    <scope>NUCLEOTIDE SEQUENCE</scope>
    <source>
        <tissue evidence="1">Leaves</tissue>
    </source>
</reference>
<dbReference type="EMBL" id="MNCJ02000325">
    <property type="protein sequence ID" value="KAF5786381.1"/>
    <property type="molecule type" value="Genomic_DNA"/>
</dbReference>
<comment type="caution">
    <text evidence="1">The sequence shown here is derived from an EMBL/GenBank/DDBJ whole genome shotgun (WGS) entry which is preliminary data.</text>
</comment>
<organism evidence="1 2">
    <name type="scientific">Helianthus annuus</name>
    <name type="common">Common sunflower</name>
    <dbReference type="NCBI Taxonomy" id="4232"/>
    <lineage>
        <taxon>Eukaryota</taxon>
        <taxon>Viridiplantae</taxon>
        <taxon>Streptophyta</taxon>
        <taxon>Embryophyta</taxon>
        <taxon>Tracheophyta</taxon>
        <taxon>Spermatophyta</taxon>
        <taxon>Magnoliopsida</taxon>
        <taxon>eudicotyledons</taxon>
        <taxon>Gunneridae</taxon>
        <taxon>Pentapetalae</taxon>
        <taxon>asterids</taxon>
        <taxon>campanulids</taxon>
        <taxon>Asterales</taxon>
        <taxon>Asteraceae</taxon>
        <taxon>Asteroideae</taxon>
        <taxon>Heliantheae alliance</taxon>
        <taxon>Heliantheae</taxon>
        <taxon>Helianthus</taxon>
    </lineage>
</organism>